<organism evidence="1 2">
    <name type="scientific">Glycomyces mayteni</name>
    <dbReference type="NCBI Taxonomy" id="543887"/>
    <lineage>
        <taxon>Bacteria</taxon>
        <taxon>Bacillati</taxon>
        <taxon>Actinomycetota</taxon>
        <taxon>Actinomycetes</taxon>
        <taxon>Glycomycetales</taxon>
        <taxon>Glycomycetaceae</taxon>
        <taxon>Glycomyces</taxon>
    </lineage>
</organism>
<reference evidence="2" key="1">
    <citation type="journal article" date="2019" name="Int. J. Syst. Evol. Microbiol.">
        <title>The Global Catalogue of Microorganisms (GCM) 10K type strain sequencing project: providing services to taxonomists for standard genome sequencing and annotation.</title>
        <authorList>
            <consortium name="The Broad Institute Genomics Platform"/>
            <consortium name="The Broad Institute Genome Sequencing Center for Infectious Disease"/>
            <person name="Wu L."/>
            <person name="Ma J."/>
        </authorList>
    </citation>
    <scope>NUCLEOTIDE SEQUENCE [LARGE SCALE GENOMIC DNA]</scope>
    <source>
        <strain evidence="2">KACC 12634</strain>
    </source>
</reference>
<sequence length="113" mass="12324">MTDDFERWVVTTDPEQLADLKAKAEVLGSAELGEYAMSLGLRPPHHVEGRPVSVEEANPPGYDGEPLLMWTGYFPSVHPDEVPREDDGEDSAALWTSIGVEVVDASEATDDGR</sequence>
<gene>
    <name evidence="1" type="ORF">ACFQS3_06160</name>
</gene>
<dbReference type="Proteomes" id="UP001596470">
    <property type="component" value="Unassembled WGS sequence"/>
</dbReference>
<dbReference type="EMBL" id="JBHSYS010000001">
    <property type="protein sequence ID" value="MFC6956776.1"/>
    <property type="molecule type" value="Genomic_DNA"/>
</dbReference>
<name>A0ABW2D751_9ACTN</name>
<evidence type="ECO:0000313" key="2">
    <source>
        <dbReference type="Proteomes" id="UP001596470"/>
    </source>
</evidence>
<accession>A0ABW2D751</accession>
<protein>
    <submittedName>
        <fullName evidence="1">Uncharacterized protein</fullName>
    </submittedName>
</protein>
<dbReference type="RefSeq" id="WP_382355285.1">
    <property type="nucleotide sequence ID" value="NZ_JBHMBP010000004.1"/>
</dbReference>
<proteinExistence type="predicted"/>
<evidence type="ECO:0000313" key="1">
    <source>
        <dbReference type="EMBL" id="MFC6956776.1"/>
    </source>
</evidence>
<keyword evidence="2" id="KW-1185">Reference proteome</keyword>
<comment type="caution">
    <text evidence="1">The sequence shown here is derived from an EMBL/GenBank/DDBJ whole genome shotgun (WGS) entry which is preliminary data.</text>
</comment>